<dbReference type="Proteomes" id="UP000176740">
    <property type="component" value="Unassembled WGS sequence"/>
</dbReference>
<dbReference type="STRING" id="1797725.A3A49_01555"/>
<organism evidence="1 2">
    <name type="scientific">Candidatus Curtissbacteria bacterium RIFCSPLOWO2_01_FULL_38_11b</name>
    <dbReference type="NCBI Taxonomy" id="1797725"/>
    <lineage>
        <taxon>Bacteria</taxon>
        <taxon>Candidatus Curtissiibacteriota</taxon>
    </lineage>
</organism>
<sequence>MRAKYYQEDDLLVIELVKKAYVEAEKIGSFIVHYDKNKQPVLVEILNASKLLKETSKALPTNLRQSIFSAT</sequence>
<proteinExistence type="predicted"/>
<dbReference type="AlphaFoldDB" id="A0A1F5H139"/>
<reference evidence="1 2" key="1">
    <citation type="journal article" date="2016" name="Nat. Commun.">
        <title>Thousands of microbial genomes shed light on interconnected biogeochemical processes in an aquifer system.</title>
        <authorList>
            <person name="Anantharaman K."/>
            <person name="Brown C.T."/>
            <person name="Hug L.A."/>
            <person name="Sharon I."/>
            <person name="Castelle C.J."/>
            <person name="Probst A.J."/>
            <person name="Thomas B.C."/>
            <person name="Singh A."/>
            <person name="Wilkins M.J."/>
            <person name="Karaoz U."/>
            <person name="Brodie E.L."/>
            <person name="Williams K.H."/>
            <person name="Hubbard S.S."/>
            <person name="Banfield J.F."/>
        </authorList>
    </citation>
    <scope>NUCLEOTIDE SEQUENCE [LARGE SCALE GENOMIC DNA]</scope>
</reference>
<protein>
    <recommendedName>
        <fullName evidence="3">DUF2283 domain-containing protein</fullName>
    </recommendedName>
</protein>
<dbReference type="InterPro" id="IPR019270">
    <property type="entry name" value="DUF2283"/>
</dbReference>
<dbReference type="Pfam" id="PF10049">
    <property type="entry name" value="DUF2283"/>
    <property type="match status" value="1"/>
</dbReference>
<evidence type="ECO:0008006" key="3">
    <source>
        <dbReference type="Google" id="ProtNLM"/>
    </source>
</evidence>
<gene>
    <name evidence="1" type="ORF">A3A49_01555</name>
</gene>
<evidence type="ECO:0000313" key="2">
    <source>
        <dbReference type="Proteomes" id="UP000176740"/>
    </source>
</evidence>
<accession>A0A1F5H139</accession>
<name>A0A1F5H139_9BACT</name>
<comment type="caution">
    <text evidence="1">The sequence shown here is derived from an EMBL/GenBank/DDBJ whole genome shotgun (WGS) entry which is preliminary data.</text>
</comment>
<dbReference type="EMBL" id="MFBO01000023">
    <property type="protein sequence ID" value="OGD97821.1"/>
    <property type="molecule type" value="Genomic_DNA"/>
</dbReference>
<evidence type="ECO:0000313" key="1">
    <source>
        <dbReference type="EMBL" id="OGD97821.1"/>
    </source>
</evidence>